<feature type="region of interest" description="Disordered" evidence="1">
    <location>
        <begin position="1"/>
        <end position="52"/>
    </location>
</feature>
<dbReference type="AlphaFoldDB" id="A0A914WNK1"/>
<organism evidence="2 3">
    <name type="scientific">Plectus sambesii</name>
    <dbReference type="NCBI Taxonomy" id="2011161"/>
    <lineage>
        <taxon>Eukaryota</taxon>
        <taxon>Metazoa</taxon>
        <taxon>Ecdysozoa</taxon>
        <taxon>Nematoda</taxon>
        <taxon>Chromadorea</taxon>
        <taxon>Plectida</taxon>
        <taxon>Plectina</taxon>
        <taxon>Plectoidea</taxon>
        <taxon>Plectidae</taxon>
        <taxon>Plectus</taxon>
    </lineage>
</organism>
<accession>A0A914WNK1</accession>
<reference evidence="3" key="1">
    <citation type="submission" date="2022-11" db="UniProtKB">
        <authorList>
            <consortium name="WormBaseParasite"/>
        </authorList>
    </citation>
    <scope>IDENTIFICATION</scope>
</reference>
<feature type="compositionally biased region" description="Polar residues" evidence="1">
    <location>
        <begin position="1"/>
        <end position="10"/>
    </location>
</feature>
<proteinExistence type="predicted"/>
<protein>
    <submittedName>
        <fullName evidence="3">Uncharacterized protein</fullName>
    </submittedName>
</protein>
<dbReference type="Proteomes" id="UP000887566">
    <property type="component" value="Unplaced"/>
</dbReference>
<dbReference type="WBParaSite" id="PSAMB.scaffold458size50439.g6028.t1">
    <property type="protein sequence ID" value="PSAMB.scaffold458size50439.g6028.t1"/>
    <property type="gene ID" value="PSAMB.scaffold458size50439.g6028"/>
</dbReference>
<evidence type="ECO:0000256" key="1">
    <source>
        <dbReference type="SAM" id="MobiDB-lite"/>
    </source>
</evidence>
<evidence type="ECO:0000313" key="2">
    <source>
        <dbReference type="Proteomes" id="UP000887566"/>
    </source>
</evidence>
<feature type="compositionally biased region" description="Low complexity" evidence="1">
    <location>
        <begin position="41"/>
        <end position="50"/>
    </location>
</feature>
<sequence length="130" mass="14212">MTKSKTSRSYASCEKEQNPNRRGNLFESNKIGTPSVVGRDPSPSSPLLSSVAGQGRTVAVADTIPIRRVAMRRHLLPALRFHPLPGTVAAPKLEHQSGHPISCSLEVFSALRCYTRRWLIASRHNADAAI</sequence>
<keyword evidence="2" id="KW-1185">Reference proteome</keyword>
<evidence type="ECO:0000313" key="3">
    <source>
        <dbReference type="WBParaSite" id="PSAMB.scaffold458size50439.g6028.t1"/>
    </source>
</evidence>
<name>A0A914WNK1_9BILA</name>